<name>U2P6Y8_9BACT</name>
<keyword evidence="4" id="KW-1185">Reference proteome</keyword>
<feature type="coiled-coil region" evidence="1">
    <location>
        <begin position="116"/>
        <end position="177"/>
    </location>
</feature>
<dbReference type="GO" id="GO:0000455">
    <property type="term" value="P:enzyme-directed rRNA pseudouridine synthesis"/>
    <property type="evidence" value="ECO:0007669"/>
    <property type="project" value="TreeGrafter"/>
</dbReference>
<evidence type="ECO:0000256" key="1">
    <source>
        <dbReference type="SAM" id="Coils"/>
    </source>
</evidence>
<feature type="domain" description="Pseudouridine synthase RsuA/RluA-like" evidence="2">
    <location>
        <begin position="370"/>
        <end position="528"/>
    </location>
</feature>
<reference evidence="3 4" key="1">
    <citation type="submission" date="2013-08" db="EMBL/GenBank/DDBJ databases">
        <authorList>
            <person name="Durkin A.S."/>
            <person name="Haft D.R."/>
            <person name="McCorrison J."/>
            <person name="Torralba M."/>
            <person name="Gillis M."/>
            <person name="Haft D.H."/>
            <person name="Methe B."/>
            <person name="Sutton G."/>
            <person name="Nelson K.E."/>
        </authorList>
    </citation>
    <scope>NUCLEOTIDE SEQUENCE [LARGE SCALE GENOMIC DNA]</scope>
    <source>
        <strain evidence="3 4">F0067</strain>
    </source>
</reference>
<accession>U2P6Y8</accession>
<dbReference type="EMBL" id="AWEY01000020">
    <property type="protein sequence ID" value="ERK39449.1"/>
    <property type="molecule type" value="Genomic_DNA"/>
</dbReference>
<dbReference type="GO" id="GO:0003723">
    <property type="term" value="F:RNA binding"/>
    <property type="evidence" value="ECO:0007669"/>
    <property type="project" value="InterPro"/>
</dbReference>
<dbReference type="InterPro" id="IPR006224">
    <property type="entry name" value="PsdUridine_synth_RluA-like_CS"/>
</dbReference>
<dbReference type="InterPro" id="IPR050188">
    <property type="entry name" value="RluA_PseudoU_synthase"/>
</dbReference>
<gene>
    <name evidence="3" type="ORF">HMPREF9135_1656</name>
</gene>
<comment type="caution">
    <text evidence="3">The sequence shown here is derived from an EMBL/GenBank/DDBJ whole genome shotgun (WGS) entry which is preliminary data.</text>
</comment>
<dbReference type="AlphaFoldDB" id="U2P6Y8"/>
<dbReference type="PANTHER" id="PTHR21600:SF89">
    <property type="entry name" value="RIBOSOMAL LARGE SUBUNIT PSEUDOURIDINE SYNTHASE A"/>
    <property type="match status" value="1"/>
</dbReference>
<evidence type="ECO:0000313" key="3">
    <source>
        <dbReference type="EMBL" id="ERK39449.1"/>
    </source>
</evidence>
<sequence>MPSSPKTVTFHPLRLSAPLPGRFNNPFCYEPEAYGRAAASLLQAALRGEAVEGYAIDEAFRRETAQGKMFGVLVAADKETGAVGYLAAYSGQIDGRSDWEGFVPAVFDYLQPDGYFKRHEAEISRINQAIGRLEGDERMKAAQDVIRQLEETRRQTIENYRKEMKTAKARRDERRRMGDLTAEETQRLTRESQFMKAELHRLKMSVSNETALEREYNAFQDDLDHLRRLRRQLSDTLQRWLFSQFIMHGKDGQEADLLAIWAHADTPTDLPPAGSGECCEPKLLQYAFTHGLRPLQMAMFWWGESPKDTVHHHLHFYPACNGKCKPILQFMLGDLLPPDLNLPVSACSTDGGESAAAQQTFETVYSDPFLFVVNKPAGLLSVPGKGRQPSVLTLLRRLRPHAEGLLLAHRLDMDTSGLLLCALTEDMYHAFQDLFLRHRIHKTYIALVRPHADSPLLDGRQRGTVSLPLAPDYLDRPRQRVDRQHGKPAVTDYEVIGRQTDGDGRTLLRLALRPQTGRTHQLRMHCAHAEGLRAPIVGDPLYGDLPAPRMYLHAARLAFVHPLTGRKMEIECPPDF</sequence>
<dbReference type="GO" id="GO:0140098">
    <property type="term" value="F:catalytic activity, acting on RNA"/>
    <property type="evidence" value="ECO:0007669"/>
    <property type="project" value="UniProtKB-ARBA"/>
</dbReference>
<dbReference type="GO" id="GO:0009982">
    <property type="term" value="F:pseudouridine synthase activity"/>
    <property type="evidence" value="ECO:0007669"/>
    <property type="project" value="InterPro"/>
</dbReference>
<dbReference type="EC" id="5.4.99.-" evidence="3"/>
<feature type="coiled-coil region" evidence="1">
    <location>
        <begin position="209"/>
        <end position="236"/>
    </location>
</feature>
<dbReference type="InterPro" id="IPR020103">
    <property type="entry name" value="PsdUridine_synth_cat_dom_sf"/>
</dbReference>
<proteinExistence type="predicted"/>
<keyword evidence="1" id="KW-0175">Coiled coil</keyword>
<dbReference type="PATRIC" id="fig|1115809.3.peg.1210"/>
<dbReference type="SUPFAM" id="SSF55120">
    <property type="entry name" value="Pseudouridine synthase"/>
    <property type="match status" value="1"/>
</dbReference>
<dbReference type="RefSeq" id="WP_021589594.1">
    <property type="nucleotide sequence ID" value="NZ_AWEY01000020.1"/>
</dbReference>
<dbReference type="Pfam" id="PF00849">
    <property type="entry name" value="PseudoU_synth_2"/>
    <property type="match status" value="1"/>
</dbReference>
<keyword evidence="3" id="KW-0413">Isomerase</keyword>
<evidence type="ECO:0000259" key="2">
    <source>
        <dbReference type="Pfam" id="PF00849"/>
    </source>
</evidence>
<dbReference type="PANTHER" id="PTHR21600">
    <property type="entry name" value="MITOCHONDRIAL RNA PSEUDOURIDINE SYNTHASE"/>
    <property type="match status" value="1"/>
</dbReference>
<dbReference type="Proteomes" id="UP000016648">
    <property type="component" value="Unassembled WGS sequence"/>
</dbReference>
<dbReference type="Gene3D" id="3.30.2350.10">
    <property type="entry name" value="Pseudouridine synthase"/>
    <property type="match status" value="1"/>
</dbReference>
<organism evidence="3 4">
    <name type="scientific">Segatella baroniae F0067</name>
    <dbReference type="NCBI Taxonomy" id="1115809"/>
    <lineage>
        <taxon>Bacteria</taxon>
        <taxon>Pseudomonadati</taxon>
        <taxon>Bacteroidota</taxon>
        <taxon>Bacteroidia</taxon>
        <taxon>Bacteroidales</taxon>
        <taxon>Prevotellaceae</taxon>
        <taxon>Segatella</taxon>
    </lineage>
</organism>
<dbReference type="InterPro" id="IPR006145">
    <property type="entry name" value="PsdUridine_synth_RsuA/RluA"/>
</dbReference>
<protein>
    <submittedName>
        <fullName evidence="3">RNA pseudouridine synthase</fullName>
        <ecNumber evidence="3">5.4.99.-</ecNumber>
    </submittedName>
</protein>
<dbReference type="PROSITE" id="PS01129">
    <property type="entry name" value="PSI_RLU"/>
    <property type="match status" value="1"/>
</dbReference>
<dbReference type="CDD" id="cd02869">
    <property type="entry name" value="PseudoU_synth_RluA_like"/>
    <property type="match status" value="1"/>
</dbReference>
<evidence type="ECO:0000313" key="4">
    <source>
        <dbReference type="Proteomes" id="UP000016648"/>
    </source>
</evidence>